<keyword evidence="5" id="KW-1185">Reference proteome</keyword>
<dbReference type="PANTHER" id="PTHR31636">
    <property type="entry name" value="OSJNBA0084A10.13 PROTEIN-RELATED"/>
    <property type="match status" value="1"/>
</dbReference>
<feature type="region of interest" description="SAW" evidence="3">
    <location>
        <begin position="1527"/>
        <end position="1602"/>
    </location>
</feature>
<feature type="compositionally biased region" description="Low complexity" evidence="4">
    <location>
        <begin position="1205"/>
        <end position="1224"/>
    </location>
</feature>
<evidence type="ECO:0000256" key="1">
    <source>
        <dbReference type="ARBA" id="ARBA00023015"/>
    </source>
</evidence>
<evidence type="ECO:0000313" key="6">
    <source>
        <dbReference type="RefSeq" id="XP_031402733.1"/>
    </source>
</evidence>
<feature type="region of interest" description="Disordered" evidence="4">
    <location>
        <begin position="259"/>
        <end position="304"/>
    </location>
</feature>
<feature type="region of interest" description="SAW" evidence="3">
    <location>
        <begin position="683"/>
        <end position="758"/>
    </location>
</feature>
<evidence type="ECO:0000256" key="2">
    <source>
        <dbReference type="ARBA" id="ARBA00023163"/>
    </source>
</evidence>
<evidence type="ECO:0000313" key="5">
    <source>
        <dbReference type="Proteomes" id="UP000515151"/>
    </source>
</evidence>
<protein>
    <submittedName>
        <fullName evidence="6">Uncharacterized protein LOC116212322</fullName>
    </submittedName>
</protein>
<gene>
    <name evidence="6" type="primary">LOC116212322</name>
</gene>
<keyword evidence="1" id="KW-0805">Transcription regulation</keyword>
<feature type="region of interest" description="Leucine repeat I (LRI)" evidence="3">
    <location>
        <begin position="1228"/>
        <end position="1288"/>
    </location>
</feature>
<dbReference type="PROSITE" id="PS50985">
    <property type="entry name" value="GRAS"/>
    <property type="match status" value="2"/>
</dbReference>
<feature type="region of interest" description="Leucine repeat II (LRII)" evidence="3">
    <location>
        <begin position="545"/>
        <end position="577"/>
    </location>
</feature>
<feature type="region of interest" description="Disordered" evidence="4">
    <location>
        <begin position="975"/>
        <end position="1002"/>
    </location>
</feature>
<evidence type="ECO:0000256" key="3">
    <source>
        <dbReference type="PROSITE-ProRule" id="PRU01191"/>
    </source>
</evidence>
<dbReference type="InterPro" id="IPR005202">
    <property type="entry name" value="TF_GRAS"/>
</dbReference>
<feature type="short sequence motif" description="VHIID" evidence="3">
    <location>
        <begin position="495"/>
        <end position="499"/>
    </location>
</feature>
<feature type="compositionally biased region" description="Basic and acidic residues" evidence="4">
    <location>
        <begin position="1119"/>
        <end position="1137"/>
    </location>
</feature>
<feature type="compositionally biased region" description="Low complexity" evidence="4">
    <location>
        <begin position="368"/>
        <end position="380"/>
    </location>
</feature>
<dbReference type="OrthoDB" id="47276at2759"/>
<name>A0A6P8EBT0_PUNGR</name>
<dbReference type="Proteomes" id="UP000515151">
    <property type="component" value="Chromosome 6"/>
</dbReference>
<accession>A0A6P8EBT0</accession>
<reference evidence="6" key="2">
    <citation type="submission" date="2025-08" db="UniProtKB">
        <authorList>
            <consortium name="RefSeq"/>
        </authorList>
    </citation>
    <scope>IDENTIFICATION</scope>
    <source>
        <tissue evidence="6">Leaf</tissue>
    </source>
</reference>
<feature type="region of interest" description="Disordered" evidence="4">
    <location>
        <begin position="1182"/>
        <end position="1224"/>
    </location>
</feature>
<dbReference type="RefSeq" id="XP_031402733.1">
    <property type="nucleotide sequence ID" value="XM_031546873.1"/>
</dbReference>
<feature type="region of interest" description="Leucine repeat I (LRI)" evidence="3">
    <location>
        <begin position="384"/>
        <end position="444"/>
    </location>
</feature>
<comment type="caution">
    <text evidence="3">Lacks conserved residue(s) required for the propagation of feature annotation.</text>
</comment>
<feature type="region of interest" description="Leucine repeat II (LRII)" evidence="3">
    <location>
        <begin position="1389"/>
        <end position="1421"/>
    </location>
</feature>
<feature type="compositionally biased region" description="Basic and acidic residues" evidence="4">
    <location>
        <begin position="282"/>
        <end position="300"/>
    </location>
</feature>
<feature type="compositionally biased region" description="Low complexity" evidence="4">
    <location>
        <begin position="145"/>
        <end position="158"/>
    </location>
</feature>
<sequence>MTTGSGSLRGFRFDDETLLPCSDQLGNLADGHSIFSEPSPNSSFTGDHHQLLVHHQEPGGFSAPSLVLNTQADSLPFDDNDFSETVFNYISQMLMEEDMEEKPSEFHDPSALEATEKSLFEALAEQCPFSPSNFTCPPYSLDNSFNNNDSGNNTDYGGKPSSPSSFNSIEPQWIGDFGENNLALLQSPISKNFILQSTANSGLQPADLLVSTPQVPNLYTQSDLALQIQRGVEEASKFLPKGNQFFTDLESSSFNLAPKKKPSTGLVKMEKEEEQYLSPNGNKEKKNHEREETEFDEQRSNKHSAVYEEEAAELSEMFDKILICPHDHIGGRPHCHERREFLNNEVKEKQKPDGQNNVSNGGGKAATKKPSNNSSNNTTTKRAVDLRTLLVLCAQAVSTDDRRTAREYLKQIRRHSSPFGDGSQRLAHCFANGLEARLDGNGTQIYNALSSKRTSAIDMLKAYQVYVSSCPFQKMANIFANHTILDLARKATSTLHIIDFGILYGFQWPTLIFRLSKLPGGPPKLRITGIELPQPGFRPAERVHETGRHLAKCCERFNVPFEYNAIAQKWDTVRTEDLKLRNDELIVVNSMFRFKNLLDETVALNNPRDSVLKLIRRINPSLFLQAIVNGSYSGPFFVTRFREALFHYSSLFDAFDVNLAREDQMRLMFEKQWLGRESVNVIACEGAARVERPESYKQWQVRNMRAGFRQVPPDPFVMGKMRHRLKERYHEDFVLDEYGCWALQGWKGRILYASSCWVPAYNGLVDEVLKPEEAVHCKNFVPVEFELIDLDVLPLYLDWNLFCPGQVNLSLFSAGPAMFYARFLKRGIFESCTQVLQMTTGSGSLRGFRFDDETLLPCSDQLGNFANGHFIFSEPSPNSSLTGDHHQLLVHHQEPGGFSAPSSVLSAEADSLPFDDNDFSETVFSYISQMLMEEDMEEKPSEFHDPSALEATEKSLFEALAEKCPFSPSNFTRPPYSLDDSFNDNDSGNSTDYGGKTSSPSSFNSVEPQWIGDFGENYLSLLQSPISENFILQSTANSGLQPADLLVSAPQVSNFYTQSDLALQFQRGVEEASKFLPKGNQFFIDLESSSFNLAPKEKPSTVLVKMEKEEEQYSLPNGNKEKKNHEREETEFDEQRSNKQSAVYEEEAAELSEMFDKILIFPHGHRGGRPHCHERREFLNNEVKEKQKPDGQNNVSNGGGKAVTKKLSSSSSKPSNNSSNNTTTKKAVDLRTLLVLCAQAVSTDDRRTAREYLKQIRQHSSPFGDGSQRLAHCFANGLEARLEGNGTQIYNALSSKRTSAVDMLKAYQVYVSSCPFQKMANIFANHTILDLARKAISTLHIIDFGILYGFQWPALIFRLSKLPGGPRKLRITGIELPQPGFRPAERVHETGRHLAKCCERFNVPFEYNAIAQKWETIRMEDLKLRNDELIVVNSMFRFKNLLDETVALNNPRDSVLKLIRRINPSLFLQAIVNGSYSVPFFVTRFREALFHYSSLFDAFDANLAREDQMRLMFEKQWLGRETVNVIACEGAERVERPESYKQWQVRNMRAGFRQVPLDPFVMGKIRHKLKESYHEDFVLDEDGCWMLQGWKGRILYASSCWVPA</sequence>
<feature type="region of interest" description="Disordered" evidence="4">
    <location>
        <begin position="145"/>
        <end position="164"/>
    </location>
</feature>
<feature type="short sequence motif" description="VHIID" evidence="3">
    <location>
        <begin position="1339"/>
        <end position="1343"/>
    </location>
</feature>
<dbReference type="GeneID" id="116212322"/>
<reference evidence="5" key="1">
    <citation type="journal article" date="2020" name="Plant Biotechnol. J.">
        <title>The pomegranate (Punica granatum L.) draft genome dissects genetic divergence between soft- and hard-seeded cultivars.</title>
        <authorList>
            <person name="Luo X."/>
            <person name="Li H."/>
            <person name="Wu Z."/>
            <person name="Yao W."/>
            <person name="Zhao P."/>
            <person name="Cao D."/>
            <person name="Yu H."/>
            <person name="Li K."/>
            <person name="Poudel K."/>
            <person name="Zhao D."/>
            <person name="Zhang F."/>
            <person name="Xia X."/>
            <person name="Chen L."/>
            <person name="Wang Q."/>
            <person name="Jing D."/>
            <person name="Cao S."/>
        </authorList>
    </citation>
    <scope>NUCLEOTIDE SEQUENCE [LARGE SCALE GENOMIC DNA]</scope>
    <source>
        <strain evidence="5">cv. Tunisia</strain>
    </source>
</reference>
<dbReference type="Pfam" id="PF03514">
    <property type="entry name" value="GRAS"/>
    <property type="match status" value="2"/>
</dbReference>
<keyword evidence="2" id="KW-0804">Transcription</keyword>
<feature type="region of interest" description="Disordered" evidence="4">
    <location>
        <begin position="1109"/>
        <end position="1145"/>
    </location>
</feature>
<organism evidence="5 6">
    <name type="scientific">Punica granatum</name>
    <name type="common">Pomegranate</name>
    <dbReference type="NCBI Taxonomy" id="22663"/>
    <lineage>
        <taxon>Eukaryota</taxon>
        <taxon>Viridiplantae</taxon>
        <taxon>Streptophyta</taxon>
        <taxon>Embryophyta</taxon>
        <taxon>Tracheophyta</taxon>
        <taxon>Spermatophyta</taxon>
        <taxon>Magnoliopsida</taxon>
        <taxon>eudicotyledons</taxon>
        <taxon>Gunneridae</taxon>
        <taxon>Pentapetalae</taxon>
        <taxon>rosids</taxon>
        <taxon>malvids</taxon>
        <taxon>Myrtales</taxon>
        <taxon>Lythraceae</taxon>
        <taxon>Punica</taxon>
    </lineage>
</organism>
<feature type="region of interest" description="Disordered" evidence="4">
    <location>
        <begin position="345"/>
        <end position="380"/>
    </location>
</feature>
<evidence type="ECO:0000256" key="4">
    <source>
        <dbReference type="SAM" id="MobiDB-lite"/>
    </source>
</evidence>
<proteinExistence type="inferred from homology"/>
<comment type="similarity">
    <text evidence="3">Belongs to the GRAS family.</text>
</comment>